<evidence type="ECO:0008006" key="5">
    <source>
        <dbReference type="Google" id="ProtNLM"/>
    </source>
</evidence>
<organism evidence="3 4">
    <name type="scientific">Pinctada imbricata</name>
    <name type="common">Atlantic pearl-oyster</name>
    <name type="synonym">Pinctada martensii</name>
    <dbReference type="NCBI Taxonomy" id="66713"/>
    <lineage>
        <taxon>Eukaryota</taxon>
        <taxon>Metazoa</taxon>
        <taxon>Spiralia</taxon>
        <taxon>Lophotrochozoa</taxon>
        <taxon>Mollusca</taxon>
        <taxon>Bivalvia</taxon>
        <taxon>Autobranchia</taxon>
        <taxon>Pteriomorphia</taxon>
        <taxon>Pterioida</taxon>
        <taxon>Pterioidea</taxon>
        <taxon>Pteriidae</taxon>
        <taxon>Pinctada</taxon>
    </lineage>
</organism>
<dbReference type="EMBL" id="VSWD01000005">
    <property type="protein sequence ID" value="KAK3104114.1"/>
    <property type="molecule type" value="Genomic_DNA"/>
</dbReference>
<feature type="region of interest" description="Disordered" evidence="2">
    <location>
        <begin position="160"/>
        <end position="199"/>
    </location>
</feature>
<feature type="compositionally biased region" description="Polar residues" evidence="2">
    <location>
        <begin position="715"/>
        <end position="731"/>
    </location>
</feature>
<evidence type="ECO:0000313" key="4">
    <source>
        <dbReference type="Proteomes" id="UP001186944"/>
    </source>
</evidence>
<dbReference type="Pfam" id="PF24917">
    <property type="entry name" value="BLTP3A_B"/>
    <property type="match status" value="2"/>
</dbReference>
<feature type="region of interest" description="Disordered" evidence="2">
    <location>
        <begin position="307"/>
        <end position="361"/>
    </location>
</feature>
<reference evidence="3" key="1">
    <citation type="submission" date="2019-08" db="EMBL/GenBank/DDBJ databases">
        <title>The improved chromosome-level genome for the pearl oyster Pinctada fucata martensii using PacBio sequencing and Hi-C.</title>
        <authorList>
            <person name="Zheng Z."/>
        </authorList>
    </citation>
    <scope>NUCLEOTIDE SEQUENCE</scope>
    <source>
        <strain evidence="3">ZZ-2019</strain>
        <tissue evidence="3">Adductor muscle</tissue>
    </source>
</reference>
<dbReference type="PANTHER" id="PTHR22774">
    <property type="entry name" value="CHOREIN N-TERMINAL DOMAIN-CONTAINING PROTEIN"/>
    <property type="match status" value="1"/>
</dbReference>
<feature type="compositionally biased region" description="Pro residues" evidence="2">
    <location>
        <begin position="335"/>
        <end position="345"/>
    </location>
</feature>
<keyword evidence="4" id="KW-1185">Reference proteome</keyword>
<accession>A0AA89C7J6</accession>
<dbReference type="InterPro" id="IPR026728">
    <property type="entry name" value="BLTP3A/B"/>
</dbReference>
<protein>
    <recommendedName>
        <fullName evidence="5">UHRF1-binding protein 1-like</fullName>
    </recommendedName>
</protein>
<feature type="region of interest" description="Disordered" evidence="2">
    <location>
        <begin position="957"/>
        <end position="985"/>
    </location>
</feature>
<evidence type="ECO:0000256" key="2">
    <source>
        <dbReference type="SAM" id="MobiDB-lite"/>
    </source>
</evidence>
<feature type="region of interest" description="Disordered" evidence="2">
    <location>
        <begin position="832"/>
        <end position="886"/>
    </location>
</feature>
<gene>
    <name evidence="3" type="ORF">FSP39_024532</name>
</gene>
<sequence length="1390" mass="156713">MMELLDLPTWMKLTQATCNKVSAKIQWTKLKSQPISLLSRVRVQSVAPNWKPCNDLGPTKIRDSERGEILLFKEVDWQTTRIEATAVEGESLESFTSTPLRLIANQCKLRITIKKRLSDCGIIATRLMLLLDDLLWVLTDSQLKAAILYVNSLKGMMEKSRSQSKNQAAEKLHGQSSEERAAQQQHEQQQQQNARARSQSNTHIANLFSRFDVPTTTYHVITSRIDLHLCDDSTPGSNKHPDHNSLIEGGAMQITLNKLSIDIYPYNRAGGERKHWYRYMDNQGSRNMWVQQLFADFKADATRARDTCHIPSPSQSPSHKPQQKIPANQNAPNKQAPPRPPPPASHPTSSQNTNSSKKPRPTKLLESCYVFKLEDFAIYQVSTADNKRNTPKKFLASDKKTLHLPADMSVIHAEFTDYFFPEGVNFPVPHANLYILLNPTRLYIDWLTMLWANYFSLSLSQSVSKLEMEEPVPEHLDIKIEAIMPRVIVPIDEKFESQSEHQEAIQLQISRLMATNTHVEGDSKTDVMAGALDNYSCAELFNSQAFPNDQNKIQAIPNNYAMHVSGIENPYLEKKAKELVEGKFTGSSIEELDELQNIWRTNTLKKDSRYDIWCIKAEQVWLEFVELGTKNRPQPFVDSIPLTLWICRPFDDENGKRERSERSRKEESEVKKMPLKRLYDQGKCSKVGEESHRENRRSRRLLKDFYSDEKDSFEESNVQQRSQENCDNSESGAKVNNGGCQGTGIEQTFLSQVATINILAKIGQGCVKVQITHFQYLFLMRLLDSFTTFQSQMNADMEFFIGGVQSPSLTFSIPLLVPEFEVVMVIPEVTELPPPESTRSPSIISSKDELEEEKEKDEAVFPADSTCNEDKAMETTTLDHSPVEDSRDRSVSVLDLLPASSAHLSHSQSDSRIPALTVEGQPYINENGFPPTASSQSSCTLKEVDSVTLAQSSVTISHNSDSGISSILDTEKARQASRKPVGKSAADQMSKFKLKMTGFADKLKAKMEIGDDKHLDIEDYDNISIRTDTSEEDMDFELLSLEEDGPIFQRKRDSETNSVSTDTDLMEDSSSYADSSVVTKGKEMVSVIAFKLCGIELLLSSDGSQTTASTQAMRLLTSQYRHMQYDDLQRKFSSNTVSLTAFCSEEGSSLSTTHTVKTKFTAGSDSTVEDGHSTNTLLQVKARDFGLKFTTTSLTNLTSFIEDELQGGPPMCMNIQVQDFNLILEDDTVVQGRTQTPQPVNLEIHRLGISRGQDGIFHLIGEDPESLAEADLMKEIKALKLKNKSLSDELKSVEIRTKSVDSLEEENHSLKEQLKKFADCNMTDEDNVKSVEVLMKENVRFLTKVTELEDEVSSLKKEKDSLLETMRLLQDELNASENQRLRSNSRNTHS</sequence>
<feature type="compositionally biased region" description="Low complexity" evidence="2">
    <location>
        <begin position="309"/>
        <end position="334"/>
    </location>
</feature>
<feature type="compositionally biased region" description="Basic and acidic residues" evidence="2">
    <location>
        <begin position="168"/>
        <end position="181"/>
    </location>
</feature>
<feature type="coiled-coil region" evidence="1">
    <location>
        <begin position="1269"/>
        <end position="1379"/>
    </location>
</feature>
<proteinExistence type="predicted"/>
<keyword evidence="1" id="KW-0175">Coiled coil</keyword>
<feature type="region of interest" description="Disordered" evidence="2">
    <location>
        <begin position="711"/>
        <end position="732"/>
    </location>
</feature>
<name>A0AA89C7J6_PINIB</name>
<feature type="compositionally biased region" description="Low complexity" evidence="2">
    <location>
        <begin position="182"/>
        <end position="199"/>
    </location>
</feature>
<dbReference type="PANTHER" id="PTHR22774:SF11">
    <property type="entry name" value="CHOREIN N-TERMINAL DOMAIN-CONTAINING PROTEIN"/>
    <property type="match status" value="1"/>
</dbReference>
<evidence type="ECO:0000256" key="1">
    <source>
        <dbReference type="SAM" id="Coils"/>
    </source>
</evidence>
<evidence type="ECO:0000313" key="3">
    <source>
        <dbReference type="EMBL" id="KAK3104114.1"/>
    </source>
</evidence>
<dbReference type="Proteomes" id="UP001186944">
    <property type="component" value="Unassembled WGS sequence"/>
</dbReference>
<feature type="compositionally biased region" description="Polar residues" evidence="2">
    <location>
        <begin position="957"/>
        <end position="968"/>
    </location>
</feature>
<comment type="caution">
    <text evidence="3">The sequence shown here is derived from an EMBL/GenBank/DDBJ whole genome shotgun (WGS) entry which is preliminary data.</text>
</comment>